<evidence type="ECO:0000256" key="1">
    <source>
        <dbReference type="SAM" id="MobiDB-lite"/>
    </source>
</evidence>
<dbReference type="Proteomes" id="UP000800200">
    <property type="component" value="Unassembled WGS sequence"/>
</dbReference>
<dbReference type="OrthoDB" id="8062037at2759"/>
<accession>A0A6A6ELA4</accession>
<feature type="region of interest" description="Disordered" evidence="1">
    <location>
        <begin position="267"/>
        <end position="305"/>
    </location>
</feature>
<dbReference type="AlphaFoldDB" id="A0A6A6ELA4"/>
<keyword evidence="3" id="KW-1185">Reference proteome</keyword>
<reference evidence="2" key="1">
    <citation type="journal article" date="2020" name="Stud. Mycol.">
        <title>101 Dothideomycetes genomes: a test case for predicting lifestyles and emergence of pathogens.</title>
        <authorList>
            <person name="Haridas S."/>
            <person name="Albert R."/>
            <person name="Binder M."/>
            <person name="Bloem J."/>
            <person name="Labutti K."/>
            <person name="Salamov A."/>
            <person name="Andreopoulos B."/>
            <person name="Baker S."/>
            <person name="Barry K."/>
            <person name="Bills G."/>
            <person name="Bluhm B."/>
            <person name="Cannon C."/>
            <person name="Castanera R."/>
            <person name="Culley D."/>
            <person name="Daum C."/>
            <person name="Ezra D."/>
            <person name="Gonzalez J."/>
            <person name="Henrissat B."/>
            <person name="Kuo A."/>
            <person name="Liang C."/>
            <person name="Lipzen A."/>
            <person name="Lutzoni F."/>
            <person name="Magnuson J."/>
            <person name="Mondo S."/>
            <person name="Nolan M."/>
            <person name="Ohm R."/>
            <person name="Pangilinan J."/>
            <person name="Park H.-J."/>
            <person name="Ramirez L."/>
            <person name="Alfaro M."/>
            <person name="Sun H."/>
            <person name="Tritt A."/>
            <person name="Yoshinaga Y."/>
            <person name="Zwiers L.-H."/>
            <person name="Turgeon B."/>
            <person name="Goodwin S."/>
            <person name="Spatafora J."/>
            <person name="Crous P."/>
            <person name="Grigoriev I."/>
        </authorList>
    </citation>
    <scope>NUCLEOTIDE SEQUENCE</scope>
    <source>
        <strain evidence="2">CBS 207.26</strain>
    </source>
</reference>
<name>A0A6A6ELA4_9PEZI</name>
<evidence type="ECO:0000313" key="2">
    <source>
        <dbReference type="EMBL" id="KAF2192364.1"/>
    </source>
</evidence>
<evidence type="ECO:0000313" key="3">
    <source>
        <dbReference type="Proteomes" id="UP000800200"/>
    </source>
</evidence>
<sequence length="601" mass="66247">MNLVTNQLPTREEFIDSLQVVPVSELAENNRRCAHCWKYYGESDEGFENAEEPVKFACGHTFGQKCMKELFPPPHDVKIELVPIAFGSGSRGAELGMRLEKYIVGHGKKQKKAGNSDAGPKDSDRSNKNTDLHSISADYINWILRKLADEAVNSRLGYQKMISLFGNHWYAPIQHVMSISQRVLKLHFLENGIIVDTETTSTVPSNYFKFGQISDSILADEVDEYVAQHEALLASTAAVQGPMMQASTIKANLASCAATKLNDGVKTPGMEKQASFGPLPNLAKSTKKKSETTPEKKTQPVLDSKVNKKSTFGSKIAAKAKSLVPKSPPSKEAAAFGKKIAKSGQSSGLIMPNGLSSMEGGISTEIAKEPGKKESLADESPLYNHFGSAYDPAFPPKLLVNPYSSYPVAGNQSAAERKKEDKKHCVDKHGALIESLANIYYDYQKHKTATLNWADSLPSLPSIKKQKYHQTLVSAGYKSMILMQVRLHKHDIASTHYTLRLPHHRFDSEDLEDENDLDDKVDAGNTIMLTRKVCETCFEDFGQRNAMIRRGLGVPQSVGWQEAKNGPDSCLLCKRILFQNEDAGIRSGYMDCGLGIPTCLN</sequence>
<protein>
    <submittedName>
        <fullName evidence="2">Uncharacterized protein</fullName>
    </submittedName>
</protein>
<feature type="compositionally biased region" description="Basic and acidic residues" evidence="1">
    <location>
        <begin position="119"/>
        <end position="130"/>
    </location>
</feature>
<dbReference type="EMBL" id="ML994615">
    <property type="protein sequence ID" value="KAF2192364.1"/>
    <property type="molecule type" value="Genomic_DNA"/>
</dbReference>
<feature type="region of interest" description="Disordered" evidence="1">
    <location>
        <begin position="106"/>
        <end position="130"/>
    </location>
</feature>
<proteinExistence type="predicted"/>
<organism evidence="2 3">
    <name type="scientific">Zopfia rhizophila CBS 207.26</name>
    <dbReference type="NCBI Taxonomy" id="1314779"/>
    <lineage>
        <taxon>Eukaryota</taxon>
        <taxon>Fungi</taxon>
        <taxon>Dikarya</taxon>
        <taxon>Ascomycota</taxon>
        <taxon>Pezizomycotina</taxon>
        <taxon>Dothideomycetes</taxon>
        <taxon>Dothideomycetes incertae sedis</taxon>
        <taxon>Zopfiaceae</taxon>
        <taxon>Zopfia</taxon>
    </lineage>
</organism>
<feature type="compositionally biased region" description="Basic and acidic residues" evidence="1">
    <location>
        <begin position="288"/>
        <end position="298"/>
    </location>
</feature>
<gene>
    <name evidence="2" type="ORF">K469DRAFT_716896</name>
</gene>